<name>A0A9P4XS81_CRYP1</name>
<feature type="region of interest" description="Disordered" evidence="1">
    <location>
        <begin position="177"/>
        <end position="199"/>
    </location>
</feature>
<accession>A0A9P4XS81</accession>
<gene>
    <name evidence="2" type="ORF">M406DRAFT_75362</name>
</gene>
<dbReference type="EMBL" id="MU032354">
    <property type="protein sequence ID" value="KAF3759991.1"/>
    <property type="molecule type" value="Genomic_DNA"/>
</dbReference>
<dbReference type="GeneID" id="63842963"/>
<sequence length="285" mass="31533">MGPRRSLPEWQVGDIAFLRTHQCFSAADFDSLIRCRYISPKATCHPCIVLAVHNARAIVSPISAFSTENNNFRPPWEQRCHRSKVTDHFRAFEGTSRPNNRHPALRLAEESMTLPKPRASWVYLQHFFCVPFSVLGWFDKSDTLLRVHPDSVAQLNEGIKKFEDDYRLAMARLMASSASSPHKRGSLQPSLHHHGRRHCASTPTYTPATARVPSCSSAATLKLPAAMSVCPPVVGAEQTVSKVPSANVSSSKPTWSQIAARTSASMLQTKCAASQMPRPNVLSAF</sequence>
<evidence type="ECO:0000256" key="1">
    <source>
        <dbReference type="SAM" id="MobiDB-lite"/>
    </source>
</evidence>
<protein>
    <submittedName>
        <fullName evidence="2">Uncharacterized protein</fullName>
    </submittedName>
</protein>
<proteinExistence type="predicted"/>
<keyword evidence="3" id="KW-1185">Reference proteome</keyword>
<evidence type="ECO:0000313" key="3">
    <source>
        <dbReference type="Proteomes" id="UP000803844"/>
    </source>
</evidence>
<reference evidence="2" key="1">
    <citation type="journal article" date="2020" name="Phytopathology">
        <title>Genome sequence of the chestnut blight fungus Cryphonectria parasitica EP155: A fundamental resource for an archetypical invasive plant pathogen.</title>
        <authorList>
            <person name="Crouch J.A."/>
            <person name="Dawe A."/>
            <person name="Aerts A."/>
            <person name="Barry K."/>
            <person name="Churchill A.C.L."/>
            <person name="Grimwood J."/>
            <person name="Hillman B."/>
            <person name="Milgroom M.G."/>
            <person name="Pangilinan J."/>
            <person name="Smith M."/>
            <person name="Salamov A."/>
            <person name="Schmutz J."/>
            <person name="Yadav J."/>
            <person name="Grigoriev I.V."/>
            <person name="Nuss D."/>
        </authorList>
    </citation>
    <scope>NUCLEOTIDE SEQUENCE</scope>
    <source>
        <strain evidence="2">EP155</strain>
    </source>
</reference>
<dbReference type="OrthoDB" id="5243557at2759"/>
<dbReference type="RefSeq" id="XP_040770970.1">
    <property type="nucleotide sequence ID" value="XM_040925834.1"/>
</dbReference>
<feature type="compositionally biased region" description="Basic residues" evidence="1">
    <location>
        <begin position="181"/>
        <end position="199"/>
    </location>
</feature>
<dbReference type="AlphaFoldDB" id="A0A9P4XS81"/>
<evidence type="ECO:0000313" key="2">
    <source>
        <dbReference type="EMBL" id="KAF3759991.1"/>
    </source>
</evidence>
<organism evidence="2 3">
    <name type="scientific">Cryphonectria parasitica (strain ATCC 38755 / EP155)</name>
    <dbReference type="NCBI Taxonomy" id="660469"/>
    <lineage>
        <taxon>Eukaryota</taxon>
        <taxon>Fungi</taxon>
        <taxon>Dikarya</taxon>
        <taxon>Ascomycota</taxon>
        <taxon>Pezizomycotina</taxon>
        <taxon>Sordariomycetes</taxon>
        <taxon>Sordariomycetidae</taxon>
        <taxon>Diaporthales</taxon>
        <taxon>Cryphonectriaceae</taxon>
        <taxon>Cryphonectria-Endothia species complex</taxon>
        <taxon>Cryphonectria</taxon>
    </lineage>
</organism>
<comment type="caution">
    <text evidence="2">The sequence shown here is derived from an EMBL/GenBank/DDBJ whole genome shotgun (WGS) entry which is preliminary data.</text>
</comment>
<dbReference type="Proteomes" id="UP000803844">
    <property type="component" value="Unassembled WGS sequence"/>
</dbReference>